<dbReference type="RefSeq" id="WP_205178293.1">
    <property type="nucleotide sequence ID" value="NZ_JAFBFH010000002.1"/>
</dbReference>
<dbReference type="InterPro" id="IPR029069">
    <property type="entry name" value="HotDog_dom_sf"/>
</dbReference>
<dbReference type="InterPro" id="IPR052342">
    <property type="entry name" value="MCH/BMMD"/>
</dbReference>
<keyword evidence="3" id="KW-1185">Reference proteome</keyword>
<dbReference type="Gene3D" id="3.10.129.10">
    <property type="entry name" value="Hotdog Thioesterase"/>
    <property type="match status" value="1"/>
</dbReference>
<protein>
    <submittedName>
        <fullName evidence="2">Acyl dehydratase</fullName>
    </submittedName>
</protein>
<dbReference type="Pfam" id="PF01575">
    <property type="entry name" value="MaoC_dehydratas"/>
    <property type="match status" value="1"/>
</dbReference>
<dbReference type="PANTHER" id="PTHR43664:SF1">
    <property type="entry name" value="BETA-METHYLMALYL-COA DEHYDRATASE"/>
    <property type="match status" value="1"/>
</dbReference>
<accession>A0ABS2R1P1</accession>
<dbReference type="SUPFAM" id="SSF54637">
    <property type="entry name" value="Thioesterase/thiol ester dehydrase-isomerase"/>
    <property type="match status" value="1"/>
</dbReference>
<dbReference type="EMBL" id="JAFBFH010000002">
    <property type="protein sequence ID" value="MBM7713489.1"/>
    <property type="molecule type" value="Genomic_DNA"/>
</dbReference>
<proteinExistence type="predicted"/>
<comment type="caution">
    <text evidence="2">The sequence shown here is derived from an EMBL/GenBank/DDBJ whole genome shotgun (WGS) entry which is preliminary data.</text>
</comment>
<name>A0ABS2R1P1_9BACI</name>
<reference evidence="2 3" key="1">
    <citation type="submission" date="2021-01" db="EMBL/GenBank/DDBJ databases">
        <title>Genomic Encyclopedia of Type Strains, Phase IV (KMG-IV): sequencing the most valuable type-strain genomes for metagenomic binning, comparative biology and taxonomic classification.</title>
        <authorList>
            <person name="Goeker M."/>
        </authorList>
    </citation>
    <scope>NUCLEOTIDE SEQUENCE [LARGE SCALE GENOMIC DNA]</scope>
    <source>
        <strain evidence="2 3">DSM 105453</strain>
    </source>
</reference>
<evidence type="ECO:0000313" key="2">
    <source>
        <dbReference type="EMBL" id="MBM7713489.1"/>
    </source>
</evidence>
<dbReference type="Proteomes" id="UP000823485">
    <property type="component" value="Unassembled WGS sequence"/>
</dbReference>
<evidence type="ECO:0000313" key="3">
    <source>
        <dbReference type="Proteomes" id="UP000823485"/>
    </source>
</evidence>
<gene>
    <name evidence="2" type="ORF">JOC94_000457</name>
</gene>
<dbReference type="PANTHER" id="PTHR43664">
    <property type="entry name" value="MONOAMINE OXIDASE-RELATED"/>
    <property type="match status" value="1"/>
</dbReference>
<organism evidence="2 3">
    <name type="scientific">Siminovitchia thermophila</name>
    <dbReference type="NCBI Taxonomy" id="1245522"/>
    <lineage>
        <taxon>Bacteria</taxon>
        <taxon>Bacillati</taxon>
        <taxon>Bacillota</taxon>
        <taxon>Bacilli</taxon>
        <taxon>Bacillales</taxon>
        <taxon>Bacillaceae</taxon>
        <taxon>Siminovitchia</taxon>
    </lineage>
</organism>
<sequence>MFAKYFEEYQIGESWQSKGRTITEADIVNFASLSGDWYPLHTDAEYARQTPFQQRIAHGLLVLSVGSGLLHFEPGIVVAFYSMDEVRFYHPTFIGDTIHVNLEVTELTGHKNETGLVTVRQQLVKQTEEEVATSKVKILVNKK</sequence>
<evidence type="ECO:0000259" key="1">
    <source>
        <dbReference type="Pfam" id="PF01575"/>
    </source>
</evidence>
<feature type="domain" description="MaoC-like" evidence="1">
    <location>
        <begin position="11"/>
        <end position="122"/>
    </location>
</feature>
<dbReference type="InterPro" id="IPR002539">
    <property type="entry name" value="MaoC-like_dom"/>
</dbReference>